<name>A0ABW0BWQ9_9BACT</name>
<keyword evidence="2" id="KW-1185">Reference proteome</keyword>
<comment type="caution">
    <text evidence="1">The sequence shown here is derived from an EMBL/GenBank/DDBJ whole genome shotgun (WGS) entry which is preliminary data.</text>
</comment>
<dbReference type="PANTHER" id="PTHR39624:SF2">
    <property type="entry name" value="OSMC-LIKE PROTEIN"/>
    <property type="match status" value="1"/>
</dbReference>
<dbReference type="InterPro" id="IPR015946">
    <property type="entry name" value="KH_dom-like_a/b"/>
</dbReference>
<organism evidence="1 2">
    <name type="scientific">Algoriphagus aquatilis</name>
    <dbReference type="NCBI Taxonomy" id="490186"/>
    <lineage>
        <taxon>Bacteria</taxon>
        <taxon>Pseudomonadati</taxon>
        <taxon>Bacteroidota</taxon>
        <taxon>Cytophagia</taxon>
        <taxon>Cytophagales</taxon>
        <taxon>Cyclobacteriaceae</taxon>
        <taxon>Algoriphagus</taxon>
    </lineage>
</organism>
<gene>
    <name evidence="1" type="ORF">ACFPIK_11450</name>
</gene>
<dbReference type="Proteomes" id="UP001596163">
    <property type="component" value="Unassembled WGS sequence"/>
</dbReference>
<keyword evidence="1" id="KW-0560">Oxidoreductase</keyword>
<dbReference type="EC" id="1.11.1.-" evidence="1"/>
<keyword evidence="1" id="KW-0575">Peroxidase</keyword>
<protein>
    <submittedName>
        <fullName evidence="1">OsmC family protein</fullName>
        <ecNumber evidence="1">1.11.1.-</ecNumber>
    </submittedName>
</protein>
<evidence type="ECO:0000313" key="1">
    <source>
        <dbReference type="EMBL" id="MFC5192384.1"/>
    </source>
</evidence>
<sequence length="134" mass="14489">MPTIKSSYLGNLRTEAMHIQSGNLIITDAPVDNNGKGEAFSPTDLVCAALGSCMVTIMGIIADREGVSLDGLSWEITKIMQSSPRKIQEVVVNFTWTNPAQDTAFLQKIKNAARTCPVALSLDPAITQTVNFDF</sequence>
<dbReference type="Pfam" id="PF02566">
    <property type="entry name" value="OsmC"/>
    <property type="match status" value="1"/>
</dbReference>
<dbReference type="GO" id="GO:0004601">
    <property type="term" value="F:peroxidase activity"/>
    <property type="evidence" value="ECO:0007669"/>
    <property type="project" value="UniProtKB-KW"/>
</dbReference>
<reference evidence="2" key="1">
    <citation type="journal article" date="2019" name="Int. J. Syst. Evol. Microbiol.">
        <title>The Global Catalogue of Microorganisms (GCM) 10K type strain sequencing project: providing services to taxonomists for standard genome sequencing and annotation.</title>
        <authorList>
            <consortium name="The Broad Institute Genomics Platform"/>
            <consortium name="The Broad Institute Genome Sequencing Center for Infectious Disease"/>
            <person name="Wu L."/>
            <person name="Ma J."/>
        </authorList>
    </citation>
    <scope>NUCLEOTIDE SEQUENCE [LARGE SCALE GENOMIC DNA]</scope>
    <source>
        <strain evidence="2">CGMCC 1.7030</strain>
    </source>
</reference>
<dbReference type="Gene3D" id="3.30.300.20">
    <property type="match status" value="1"/>
</dbReference>
<accession>A0ABW0BWQ9</accession>
<proteinExistence type="predicted"/>
<dbReference type="SUPFAM" id="SSF82784">
    <property type="entry name" value="OsmC-like"/>
    <property type="match status" value="1"/>
</dbReference>
<dbReference type="InterPro" id="IPR036102">
    <property type="entry name" value="OsmC/Ohrsf"/>
</dbReference>
<dbReference type="InterPro" id="IPR003718">
    <property type="entry name" value="OsmC/Ohr_fam"/>
</dbReference>
<dbReference type="EMBL" id="JBHSKS010000008">
    <property type="protein sequence ID" value="MFC5192384.1"/>
    <property type="molecule type" value="Genomic_DNA"/>
</dbReference>
<dbReference type="PANTHER" id="PTHR39624">
    <property type="entry name" value="PROTEIN INVOLVED IN RIMO-MEDIATED BETA-METHYLTHIOLATION OF RIBOSOMAL PROTEIN S12 YCAO"/>
    <property type="match status" value="1"/>
</dbReference>
<evidence type="ECO:0000313" key="2">
    <source>
        <dbReference type="Proteomes" id="UP001596163"/>
    </source>
</evidence>
<dbReference type="RefSeq" id="WP_377915332.1">
    <property type="nucleotide sequence ID" value="NZ_JBHSKS010000008.1"/>
</dbReference>